<dbReference type="Pfam" id="PF19288">
    <property type="entry name" value="CofH_C"/>
    <property type="match status" value="1"/>
</dbReference>
<dbReference type="GO" id="GO:0044689">
    <property type="term" value="F:7,8-didemethyl-8-hydroxy-5-deazariboflavin synthase activity"/>
    <property type="evidence" value="ECO:0007669"/>
    <property type="project" value="TreeGrafter"/>
</dbReference>
<dbReference type="Proteomes" id="UP000244180">
    <property type="component" value="Unassembled WGS sequence"/>
</dbReference>
<comment type="caution">
    <text evidence="11">The sequence shown here is derived from an EMBL/GenBank/DDBJ whole genome shotgun (WGS) entry which is preliminary data.</text>
</comment>
<proteinExistence type="inferred from homology"/>
<keyword evidence="6" id="KW-0474">Menaquinone biosynthesis</keyword>
<keyword evidence="6" id="KW-0808">Transferase</keyword>
<dbReference type="SFLD" id="SFLDG01064">
    <property type="entry name" value="F420__menaquinone_cofactor_bio"/>
    <property type="match status" value="1"/>
</dbReference>
<feature type="domain" description="Radical SAM core" evidence="10">
    <location>
        <begin position="57"/>
        <end position="288"/>
    </location>
</feature>
<dbReference type="SFLD" id="SFLDG01082">
    <property type="entry name" value="B12-binding_domain_containing"/>
    <property type="match status" value="1"/>
</dbReference>
<dbReference type="PANTHER" id="PTHR43076">
    <property type="entry name" value="FO SYNTHASE (COFH)"/>
    <property type="match status" value="1"/>
</dbReference>
<dbReference type="SFLD" id="SFLDF00343">
    <property type="entry name" value="aminofutalosine_synthase_(mqnE"/>
    <property type="match status" value="1"/>
</dbReference>
<keyword evidence="3 6" id="KW-0479">Metal-binding</keyword>
<comment type="pathway">
    <text evidence="6">Quinol/quinone metabolism; menaquinone biosynthesis.</text>
</comment>
<dbReference type="InterPro" id="IPR007197">
    <property type="entry name" value="rSAM"/>
</dbReference>
<dbReference type="EMBL" id="PEBV01000005">
    <property type="protein sequence ID" value="PTQ54310.1"/>
    <property type="molecule type" value="Genomic_DNA"/>
</dbReference>
<dbReference type="OrthoDB" id="9802027at2"/>
<evidence type="ECO:0000256" key="2">
    <source>
        <dbReference type="ARBA" id="ARBA00022691"/>
    </source>
</evidence>
<evidence type="ECO:0000256" key="3">
    <source>
        <dbReference type="ARBA" id="ARBA00022723"/>
    </source>
</evidence>
<dbReference type="PIRSF" id="PIRSF004762">
    <property type="entry name" value="CHP00423"/>
    <property type="match status" value="1"/>
</dbReference>
<comment type="function">
    <text evidence="6">Radical SAM enzyme that catalyzes the addition of the adenosyl radical to the double bond of 3-[(1-carboxyvinyl)oxy]benzoate, leading to aminodeoxyfutalosine (AFL), a key intermediate in the formation of menaquinone (MK, vitamin K2) from chorismate.</text>
</comment>
<dbReference type="SUPFAM" id="SSF102114">
    <property type="entry name" value="Radical SAM enzymes"/>
    <property type="match status" value="1"/>
</dbReference>
<evidence type="ECO:0000313" key="11">
    <source>
        <dbReference type="EMBL" id="PTQ54310.1"/>
    </source>
</evidence>
<dbReference type="Gene3D" id="3.20.20.70">
    <property type="entry name" value="Aldolase class I"/>
    <property type="match status" value="1"/>
</dbReference>
<dbReference type="NCBIfam" id="TIGR03700">
    <property type="entry name" value="mena_SCO4494"/>
    <property type="match status" value="1"/>
</dbReference>
<dbReference type="Pfam" id="PF04055">
    <property type="entry name" value="Radical_SAM"/>
    <property type="match status" value="1"/>
</dbReference>
<comment type="catalytic activity">
    <reaction evidence="6">
        <text>3-[(1-carboxyvinyl)-oxy]benzoate + S-adenosyl-L-methionine + H2O = 6-amino-6-deoxyfutalosine + hydrogencarbonate + L-methionine + H(+)</text>
        <dbReference type="Rhea" id="RHEA:33075"/>
        <dbReference type="ChEBI" id="CHEBI:15377"/>
        <dbReference type="ChEBI" id="CHEBI:15378"/>
        <dbReference type="ChEBI" id="CHEBI:17544"/>
        <dbReference type="ChEBI" id="CHEBI:57844"/>
        <dbReference type="ChEBI" id="CHEBI:59789"/>
        <dbReference type="ChEBI" id="CHEBI:64286"/>
        <dbReference type="ChEBI" id="CHEBI:76981"/>
        <dbReference type="EC" id="2.5.1.120"/>
    </reaction>
</comment>
<dbReference type="UniPathway" id="UPA00079"/>
<dbReference type="InterPro" id="IPR045567">
    <property type="entry name" value="CofH/MnqC-like_C"/>
</dbReference>
<keyword evidence="4 6" id="KW-0408">Iron</keyword>
<evidence type="ECO:0000256" key="1">
    <source>
        <dbReference type="ARBA" id="ARBA00022485"/>
    </source>
</evidence>
<evidence type="ECO:0000256" key="5">
    <source>
        <dbReference type="ARBA" id="ARBA00023014"/>
    </source>
</evidence>
<dbReference type="InterPro" id="IPR034405">
    <property type="entry name" value="F420"/>
</dbReference>
<organism evidence="11 12">
    <name type="scientific">Hydrogenibacillus schlegelii</name>
    <name type="common">Bacillus schlegelii</name>
    <dbReference type="NCBI Taxonomy" id="1484"/>
    <lineage>
        <taxon>Bacteria</taxon>
        <taxon>Bacillati</taxon>
        <taxon>Bacillota</taxon>
        <taxon>Bacilli</taxon>
        <taxon>Bacillales</taxon>
        <taxon>Bacillales Family X. Incertae Sedis</taxon>
        <taxon>Hydrogenibacillus</taxon>
    </lineage>
</organism>
<reference evidence="11 12" key="1">
    <citation type="submission" date="2017-08" db="EMBL/GenBank/DDBJ databases">
        <title>Burning lignite coal seam in the remote Altai Mountains harbors a hydrogen-driven thermophilic microbial community.</title>
        <authorList>
            <person name="Kadnikov V.V."/>
            <person name="Mardanov A.V."/>
            <person name="Ivasenko D."/>
            <person name="Beletsky A.V."/>
            <person name="Karnachuk O.V."/>
            <person name="Ravin N.V."/>
        </authorList>
    </citation>
    <scope>NUCLEOTIDE SEQUENCE [LARGE SCALE GENOMIC DNA]</scope>
    <source>
        <strain evidence="11">AL33</strain>
    </source>
</reference>
<evidence type="ECO:0000259" key="10">
    <source>
        <dbReference type="PROSITE" id="PS51918"/>
    </source>
</evidence>
<accession>A0A2T5GDQ0</accession>
<dbReference type="SFLD" id="SFLDF00342">
    <property type="entry name" value="cyclic_dehypoxanthine_futalosi"/>
    <property type="match status" value="1"/>
</dbReference>
<dbReference type="GO" id="GO:0009234">
    <property type="term" value="P:menaquinone biosynthetic process"/>
    <property type="evidence" value="ECO:0007669"/>
    <property type="project" value="UniProtKB-UniRule"/>
</dbReference>
<evidence type="ECO:0000256" key="9">
    <source>
        <dbReference type="SAM" id="MobiDB-lite"/>
    </source>
</evidence>
<dbReference type="AlphaFoldDB" id="A0A2T5GDQ0"/>
<dbReference type="PROSITE" id="PS51918">
    <property type="entry name" value="RADICAL_SAM"/>
    <property type="match status" value="1"/>
</dbReference>
<dbReference type="InterPro" id="IPR022432">
    <property type="entry name" value="MqnE"/>
</dbReference>
<sequence>MRDWAVLDPALEPIIDKVLAGRRLSVEDGLVLYRSPDLLTVGRLADLVNRRLNGDYAYFIENMYINPTNVCEASCAFCGFQRKPGEEGAYTMMPEDVLQYVRERMNPNIREFHIVGGHNPLVPFDYYVDIVRTLKTHYPSVTIKAYTAAEIVFFSKLSGRPVEDVLKILIDAGLETLPGGGAEILSERYRRKMSPDKATVDEWLSVHRTAHRLGLKTHATMLYGSPIETLEERLEHMRLIRELQDETGGFLVFIPLAMQPRSVTAGIKKRTSAFDDLRTIAVARLMLDNVPHIKSYWINIGTQLAQLSLTFGASDLHGTLVEERISHAVGALTQTALTRDELVWLIQGAGKIPVERDTFYNVIRLYGPDGPSAQNRPAPSSSAPAESPGPAASASSARRMA</sequence>
<comment type="similarity">
    <text evidence="6">Belongs to the radical SAM superfamily. MqnE family.</text>
</comment>
<dbReference type="NCBIfam" id="TIGR00423">
    <property type="entry name" value="CofH family radical SAM protein"/>
    <property type="match status" value="1"/>
</dbReference>
<feature type="binding site" evidence="6 7">
    <location>
        <position position="71"/>
    </location>
    <ligand>
        <name>[4Fe-4S] cluster</name>
        <dbReference type="ChEBI" id="CHEBI:49883"/>
        <note>4Fe-4S-S-AdoMet</note>
    </ligand>
</feature>
<dbReference type="InterPro" id="IPR020050">
    <property type="entry name" value="FO_synthase_su2"/>
</dbReference>
<dbReference type="InterPro" id="IPR013785">
    <property type="entry name" value="Aldolase_TIM"/>
</dbReference>
<evidence type="ECO:0000256" key="4">
    <source>
        <dbReference type="ARBA" id="ARBA00023004"/>
    </source>
</evidence>
<feature type="binding site" evidence="6 7">
    <location>
        <position position="78"/>
    </location>
    <ligand>
        <name>[4Fe-4S] cluster</name>
        <dbReference type="ChEBI" id="CHEBI:49883"/>
        <note>4Fe-4S-S-AdoMet</note>
    </ligand>
</feature>
<dbReference type="PANTHER" id="PTHR43076:SF7">
    <property type="entry name" value="AMINODEOXYFUTALOSINE SYNTHASE"/>
    <property type="match status" value="1"/>
</dbReference>
<name>A0A2T5GDQ0_HYDSH</name>
<keyword evidence="5 6" id="KW-0411">Iron-sulfur</keyword>
<dbReference type="RefSeq" id="WP_082718105.1">
    <property type="nucleotide sequence ID" value="NZ_CBCSAS010000002.1"/>
</dbReference>
<evidence type="ECO:0000256" key="7">
    <source>
        <dbReference type="PIRSR" id="PIRSR004762-1"/>
    </source>
</evidence>
<evidence type="ECO:0000313" key="12">
    <source>
        <dbReference type="Proteomes" id="UP000244180"/>
    </source>
</evidence>
<feature type="region of interest" description="Disordered" evidence="9">
    <location>
        <begin position="370"/>
        <end position="401"/>
    </location>
</feature>
<gene>
    <name evidence="6" type="primary">mqnE</name>
    <name evidence="11" type="ORF">HSCHL_0589</name>
</gene>
<feature type="compositionally biased region" description="Low complexity" evidence="9">
    <location>
        <begin position="371"/>
        <end position="401"/>
    </location>
</feature>
<dbReference type="SFLD" id="SFLDG01389">
    <property type="entry name" value="menaquinone_synthsis_involved"/>
    <property type="match status" value="1"/>
</dbReference>
<dbReference type="CDD" id="cd01335">
    <property type="entry name" value="Radical_SAM"/>
    <property type="match status" value="1"/>
</dbReference>
<protein>
    <recommendedName>
        <fullName evidence="6">Aminodeoxyfutalosine synthase</fullName>
        <shortName evidence="6">AFL synthase</shortName>
        <shortName evidence="6">Aminofutalosine synthase</shortName>
        <ecNumber evidence="6">2.5.1.120</ecNumber>
    </recommendedName>
    <alternativeName>
        <fullName evidence="6">Menaquinone biosynthetic enzyme MqnE</fullName>
    </alternativeName>
</protein>
<dbReference type="InterPro" id="IPR058240">
    <property type="entry name" value="rSAM_sf"/>
</dbReference>
<dbReference type="HAMAP" id="MF_00993">
    <property type="entry name" value="MqnE"/>
    <property type="match status" value="1"/>
</dbReference>
<feature type="binding site" evidence="6 7">
    <location>
        <position position="75"/>
    </location>
    <ligand>
        <name>[4Fe-4S] cluster</name>
        <dbReference type="ChEBI" id="CHEBI:49883"/>
        <note>4Fe-4S-S-AdoMet</note>
    </ligand>
</feature>
<comment type="cofactor">
    <cofactor evidence="6 7">
        <name>[4Fe-4S] cluster</name>
        <dbReference type="ChEBI" id="CHEBI:49883"/>
    </cofactor>
    <text evidence="6 7">Binds 1 [4Fe-4S] cluster. The cluster is coordinated with 3 cysteines and an exchangeable S-adenosyl-L-methionine.</text>
</comment>
<evidence type="ECO:0000256" key="6">
    <source>
        <dbReference type="HAMAP-Rule" id="MF_00993"/>
    </source>
</evidence>
<evidence type="ECO:0000256" key="8">
    <source>
        <dbReference type="PIRSR" id="PIRSR004762-2"/>
    </source>
</evidence>
<feature type="binding site" evidence="8">
    <location>
        <position position="77"/>
    </location>
    <ligand>
        <name>S-adenosyl-L-methionine</name>
        <dbReference type="ChEBI" id="CHEBI:59789"/>
    </ligand>
</feature>
<dbReference type="SMART" id="SM00729">
    <property type="entry name" value="Elp3"/>
    <property type="match status" value="1"/>
</dbReference>
<dbReference type="GO" id="GO:0051539">
    <property type="term" value="F:4 iron, 4 sulfur cluster binding"/>
    <property type="evidence" value="ECO:0007669"/>
    <property type="project" value="UniProtKB-KW"/>
</dbReference>
<dbReference type="EC" id="2.5.1.120" evidence="6"/>
<dbReference type="SFLD" id="SFLDS00029">
    <property type="entry name" value="Radical_SAM"/>
    <property type="match status" value="1"/>
</dbReference>
<dbReference type="GO" id="GO:0005506">
    <property type="term" value="F:iron ion binding"/>
    <property type="evidence" value="ECO:0007669"/>
    <property type="project" value="UniProtKB-UniRule"/>
</dbReference>
<feature type="binding site" evidence="8">
    <location>
        <position position="183"/>
    </location>
    <ligand>
        <name>S-adenosyl-L-methionine</name>
        <dbReference type="ChEBI" id="CHEBI:59789"/>
    </ligand>
</feature>
<keyword evidence="1 6" id="KW-0004">4Fe-4S</keyword>
<dbReference type="InterPro" id="IPR006638">
    <property type="entry name" value="Elp3/MiaA/NifB-like_rSAM"/>
</dbReference>
<dbReference type="GO" id="GO:0102573">
    <property type="term" value="F:aminodeoxyfutalosine synthase activity"/>
    <property type="evidence" value="ECO:0007669"/>
    <property type="project" value="UniProtKB-EC"/>
</dbReference>
<keyword evidence="2 6" id="KW-0949">S-adenosyl-L-methionine</keyword>